<dbReference type="GO" id="GO:0004674">
    <property type="term" value="F:protein serine/threonine kinase activity"/>
    <property type="evidence" value="ECO:0007669"/>
    <property type="project" value="UniProtKB-KW"/>
</dbReference>
<keyword evidence="4" id="KW-0808">Transferase</keyword>
<dbReference type="InterPro" id="IPR017441">
    <property type="entry name" value="Protein_kinase_ATP_BS"/>
</dbReference>
<dbReference type="PANTHER" id="PTHR11042">
    <property type="entry name" value="EUKARYOTIC TRANSLATION INITIATION FACTOR 2-ALPHA KINASE EIF2-ALPHA KINASE -RELATED"/>
    <property type="match status" value="1"/>
</dbReference>
<dbReference type="InterPro" id="IPR000719">
    <property type="entry name" value="Prot_kinase_dom"/>
</dbReference>
<evidence type="ECO:0000256" key="14">
    <source>
        <dbReference type="ARBA" id="ARBA00047899"/>
    </source>
</evidence>
<evidence type="ECO:0000256" key="13">
    <source>
        <dbReference type="ARBA" id="ARBA00037982"/>
    </source>
</evidence>
<dbReference type="GO" id="GO:0051321">
    <property type="term" value="P:meiotic cell cycle"/>
    <property type="evidence" value="ECO:0007669"/>
    <property type="project" value="TreeGrafter"/>
</dbReference>
<keyword evidence="11" id="KW-0472">Membrane</keyword>
<comment type="similarity">
    <text evidence="13">Belongs to the protein kinase superfamily. Ser/Thr protein kinase family. GCN2 subfamily.</text>
</comment>
<evidence type="ECO:0000256" key="3">
    <source>
        <dbReference type="ARBA" id="ARBA00022527"/>
    </source>
</evidence>
<feature type="compositionally biased region" description="Polar residues" evidence="17">
    <location>
        <begin position="470"/>
        <end position="481"/>
    </location>
</feature>
<evidence type="ECO:0000256" key="5">
    <source>
        <dbReference type="ARBA" id="ARBA00022723"/>
    </source>
</evidence>
<name>A0A069DUS1_9CNID</name>
<dbReference type="EMBL" id="GBGP01000164">
    <property type="protein sequence ID" value="JAC85024.1"/>
    <property type="molecule type" value="mRNA"/>
</dbReference>
<sequence length="556" mass="63666">MELFLRREGMMNTPRPVPTIADDSNFSRKKKSLLNDSLYAPRSPVKSAPPISRIFRHRRGSTPGAHSVSFRKSEVQGDVSMTSPLYKTYDQLYFDQCFTKLSKVGVGSFGEVWKVQSKEDGKLYAIKKSRDRFRGDFDRKQRLEEVNKSERIQGHCNCVYFHKAWEELDYLYIQYELCEMSLKDYAEKVQSVEEKEIWKMIIDFCYGLKHLHDANLAHMDIKPANLFLGRDGNYKIGDFGLVVELTRDVDAMDGDSKYIAPELLEGTFSKAADIFSLGITVLELACSLELPNGGPLWQRLRQKQLPNKFTTGLSDDLILLISSMMDPNPSNRPTVDQILRMPCVRQVNTRRPPISTYVSTITQPFFSLWFYFMWMLTSITSFFKRDYRTQSSLHHMREIKRPRTPSPRTSVFGEEGCTPLNTHSKAQESLSSQIETTVFSSPAKRSQQKLRANMVSPLFNKNSPLFRPMFNQSKSQESSPSGLFGESPITRDSSKSSSRNTSMDSPDLTDCSPQTGTVSERIVRSRLFTCSSDEDEDFDLQRVPKNLMSSFKEDSE</sequence>
<feature type="region of interest" description="Disordered" evidence="17">
    <location>
        <begin position="393"/>
        <end position="447"/>
    </location>
</feature>
<dbReference type="InterPro" id="IPR011009">
    <property type="entry name" value="Kinase-like_dom_sf"/>
</dbReference>
<keyword evidence="7 19" id="KW-0418">Kinase</keyword>
<evidence type="ECO:0000256" key="1">
    <source>
        <dbReference type="ARBA" id="ARBA00004395"/>
    </source>
</evidence>
<feature type="binding site" evidence="16">
    <location>
        <position position="128"/>
    </location>
    <ligand>
        <name>ATP</name>
        <dbReference type="ChEBI" id="CHEBI:30616"/>
    </ligand>
</feature>
<evidence type="ECO:0000256" key="8">
    <source>
        <dbReference type="ARBA" id="ARBA00022840"/>
    </source>
</evidence>
<keyword evidence="10" id="KW-0333">Golgi apparatus</keyword>
<protein>
    <recommendedName>
        <fullName evidence="2">non-specific serine/threonine protein kinase</fullName>
        <ecNumber evidence="2">2.7.11.1</ecNumber>
    </recommendedName>
</protein>
<evidence type="ECO:0000256" key="2">
    <source>
        <dbReference type="ARBA" id="ARBA00012513"/>
    </source>
</evidence>
<dbReference type="SMART" id="SM00220">
    <property type="entry name" value="S_TKc"/>
    <property type="match status" value="1"/>
</dbReference>
<dbReference type="InterPro" id="IPR050339">
    <property type="entry name" value="CC_SR_Kinase"/>
</dbReference>
<reference evidence="19" key="1">
    <citation type="journal article" date="2014" name="PLoS Genet.">
        <title>Differential Responses to Wnt and PCP Disruption Predict Expression and Developmental Function of Conserved and Novel Genes in a Cnidarian.</title>
        <authorList>
            <person name="Lapebie P."/>
            <person name="Ruggiero A."/>
            <person name="Barreau C."/>
            <person name="Chevalier S."/>
            <person name="Chang P."/>
            <person name="Dru P."/>
            <person name="Houliston E."/>
            <person name="Momose T."/>
        </authorList>
    </citation>
    <scope>NUCLEOTIDE SEQUENCE</scope>
</reference>
<dbReference type="GO" id="GO:0005524">
    <property type="term" value="F:ATP binding"/>
    <property type="evidence" value="ECO:0007669"/>
    <property type="project" value="UniProtKB-UniRule"/>
</dbReference>
<keyword evidence="6 16" id="KW-0547">Nucleotide-binding</keyword>
<evidence type="ECO:0000256" key="9">
    <source>
        <dbReference type="ARBA" id="ARBA00022842"/>
    </source>
</evidence>
<dbReference type="GO" id="GO:0000139">
    <property type="term" value="C:Golgi membrane"/>
    <property type="evidence" value="ECO:0007669"/>
    <property type="project" value="UniProtKB-SubCell"/>
</dbReference>
<comment type="subcellular location">
    <subcellularLocation>
        <location evidence="1">Golgi apparatus membrane</location>
        <topology evidence="1">Peripheral membrane protein</topology>
    </subcellularLocation>
</comment>
<dbReference type="GO" id="GO:0110031">
    <property type="term" value="P:negative regulation of G2/MI transition of meiotic cell cycle"/>
    <property type="evidence" value="ECO:0007669"/>
    <property type="project" value="TreeGrafter"/>
</dbReference>
<dbReference type="PROSITE" id="PS00107">
    <property type="entry name" value="PROTEIN_KINASE_ATP"/>
    <property type="match status" value="1"/>
</dbReference>
<evidence type="ECO:0000256" key="15">
    <source>
        <dbReference type="ARBA" id="ARBA00048679"/>
    </source>
</evidence>
<dbReference type="SUPFAM" id="SSF56112">
    <property type="entry name" value="Protein kinase-like (PK-like)"/>
    <property type="match status" value="1"/>
</dbReference>
<dbReference type="PANTHER" id="PTHR11042:SF183">
    <property type="entry name" value="MEMBRANE-ASSOCIATED TYROSINE- AND THREONINE-SPECIFIC CDC2-INHIBITORY KINASE"/>
    <property type="match status" value="1"/>
</dbReference>
<keyword evidence="8 16" id="KW-0067">ATP-binding</keyword>
<dbReference type="GO" id="GO:0046872">
    <property type="term" value="F:metal ion binding"/>
    <property type="evidence" value="ECO:0007669"/>
    <property type="project" value="UniProtKB-KW"/>
</dbReference>
<comment type="catalytic activity">
    <reaction evidence="14">
        <text>L-threonyl-[protein] + ATP = O-phospho-L-threonyl-[protein] + ADP + H(+)</text>
        <dbReference type="Rhea" id="RHEA:46608"/>
        <dbReference type="Rhea" id="RHEA-COMP:11060"/>
        <dbReference type="Rhea" id="RHEA-COMP:11605"/>
        <dbReference type="ChEBI" id="CHEBI:15378"/>
        <dbReference type="ChEBI" id="CHEBI:30013"/>
        <dbReference type="ChEBI" id="CHEBI:30616"/>
        <dbReference type="ChEBI" id="CHEBI:61977"/>
        <dbReference type="ChEBI" id="CHEBI:456216"/>
        <dbReference type="EC" id="2.7.11.1"/>
    </reaction>
</comment>
<dbReference type="Gene3D" id="3.30.200.20">
    <property type="entry name" value="Phosphorylase Kinase, domain 1"/>
    <property type="match status" value="1"/>
</dbReference>
<dbReference type="EC" id="2.7.11.1" evidence="2"/>
<dbReference type="Gene3D" id="1.10.510.10">
    <property type="entry name" value="Transferase(Phosphotransferase) domain 1"/>
    <property type="match status" value="1"/>
</dbReference>
<accession>A0A069DUS1</accession>
<evidence type="ECO:0000256" key="4">
    <source>
        <dbReference type="ARBA" id="ARBA00022679"/>
    </source>
</evidence>
<dbReference type="Pfam" id="PF00069">
    <property type="entry name" value="Pkinase"/>
    <property type="match status" value="1"/>
</dbReference>
<organism evidence="19">
    <name type="scientific">Clytia hemisphaerica</name>
    <dbReference type="NCBI Taxonomy" id="252671"/>
    <lineage>
        <taxon>Eukaryota</taxon>
        <taxon>Metazoa</taxon>
        <taxon>Cnidaria</taxon>
        <taxon>Hydrozoa</taxon>
        <taxon>Hydroidolina</taxon>
        <taxon>Leptothecata</taxon>
        <taxon>Obeliida</taxon>
        <taxon>Clytiidae</taxon>
        <taxon>Clytia</taxon>
    </lineage>
</organism>
<proteinExistence type="evidence at transcript level"/>
<dbReference type="FunFam" id="1.10.510.10:FF:000315">
    <property type="entry name" value="membrane-associated tyrosine- and threonine-specific cdc2-inhibitory kinase"/>
    <property type="match status" value="1"/>
</dbReference>
<feature type="compositionally biased region" description="Polar residues" evidence="17">
    <location>
        <begin position="419"/>
        <end position="445"/>
    </location>
</feature>
<evidence type="ECO:0000256" key="10">
    <source>
        <dbReference type="ARBA" id="ARBA00023034"/>
    </source>
</evidence>
<keyword evidence="5" id="KW-0479">Metal-binding</keyword>
<dbReference type="GO" id="GO:0005634">
    <property type="term" value="C:nucleus"/>
    <property type="evidence" value="ECO:0007669"/>
    <property type="project" value="TreeGrafter"/>
</dbReference>
<feature type="compositionally biased region" description="Low complexity" evidence="17">
    <location>
        <begin position="487"/>
        <end position="505"/>
    </location>
</feature>
<evidence type="ECO:0000256" key="12">
    <source>
        <dbReference type="ARBA" id="ARBA00023306"/>
    </source>
</evidence>
<evidence type="ECO:0000256" key="17">
    <source>
        <dbReference type="SAM" id="MobiDB-lite"/>
    </source>
</evidence>
<evidence type="ECO:0000256" key="11">
    <source>
        <dbReference type="ARBA" id="ARBA00023136"/>
    </source>
</evidence>
<keyword evidence="9" id="KW-0460">Magnesium</keyword>
<feature type="domain" description="Protein kinase" evidence="18">
    <location>
        <begin position="98"/>
        <end position="344"/>
    </location>
</feature>
<evidence type="ECO:0000313" key="19">
    <source>
        <dbReference type="EMBL" id="JAC85024.1"/>
    </source>
</evidence>
<keyword evidence="12" id="KW-0131">Cell cycle</keyword>
<evidence type="ECO:0000256" key="7">
    <source>
        <dbReference type="ARBA" id="ARBA00022777"/>
    </source>
</evidence>
<evidence type="ECO:0000256" key="6">
    <source>
        <dbReference type="ARBA" id="ARBA00022741"/>
    </source>
</evidence>
<feature type="region of interest" description="Disordered" evidence="17">
    <location>
        <begin position="466"/>
        <end position="517"/>
    </location>
</feature>
<comment type="catalytic activity">
    <reaction evidence="15">
        <text>L-seryl-[protein] + ATP = O-phospho-L-seryl-[protein] + ADP + H(+)</text>
        <dbReference type="Rhea" id="RHEA:17989"/>
        <dbReference type="Rhea" id="RHEA-COMP:9863"/>
        <dbReference type="Rhea" id="RHEA-COMP:11604"/>
        <dbReference type="ChEBI" id="CHEBI:15378"/>
        <dbReference type="ChEBI" id="CHEBI:29999"/>
        <dbReference type="ChEBI" id="CHEBI:30616"/>
        <dbReference type="ChEBI" id="CHEBI:83421"/>
        <dbReference type="ChEBI" id="CHEBI:456216"/>
        <dbReference type="EC" id="2.7.11.1"/>
    </reaction>
</comment>
<evidence type="ECO:0000259" key="18">
    <source>
        <dbReference type="PROSITE" id="PS50011"/>
    </source>
</evidence>
<dbReference type="PROSITE" id="PS50011">
    <property type="entry name" value="PROTEIN_KINASE_DOM"/>
    <property type="match status" value="1"/>
</dbReference>
<dbReference type="AlphaFoldDB" id="A0A069DUS1"/>
<dbReference type="PROSITE" id="PS00108">
    <property type="entry name" value="PROTEIN_KINASE_ST"/>
    <property type="match status" value="1"/>
</dbReference>
<dbReference type="InterPro" id="IPR008271">
    <property type="entry name" value="Ser/Thr_kinase_AS"/>
</dbReference>
<keyword evidence="3" id="KW-0723">Serine/threonine-protein kinase</keyword>
<evidence type="ECO:0000256" key="16">
    <source>
        <dbReference type="PROSITE-ProRule" id="PRU10141"/>
    </source>
</evidence>
<dbReference type="GeneID" id="136822608"/>
<dbReference type="RefSeq" id="XP_066934973.1">
    <property type="nucleotide sequence ID" value="XM_067078872.1"/>
</dbReference>